<gene>
    <name evidence="1" type="ORF">MGAD_00180</name>
</gene>
<dbReference type="KEGG" id="mgad:MGAD_00180"/>
<organism evidence="1 2">
    <name type="scientific">Mycolicibacterium gadium</name>
    <name type="common">Mycobacterium gadium</name>
    <dbReference type="NCBI Taxonomy" id="1794"/>
    <lineage>
        <taxon>Bacteria</taxon>
        <taxon>Bacillati</taxon>
        <taxon>Actinomycetota</taxon>
        <taxon>Actinomycetes</taxon>
        <taxon>Mycobacteriales</taxon>
        <taxon>Mycobacteriaceae</taxon>
        <taxon>Mycolicibacterium</taxon>
    </lineage>
</organism>
<reference evidence="1 2" key="1">
    <citation type="journal article" date="2019" name="Emerg. Microbes Infect.">
        <title>Comprehensive subspecies identification of 175 nontuberculous mycobacteria species based on 7547 genomic profiles.</title>
        <authorList>
            <person name="Matsumoto Y."/>
            <person name="Kinjo T."/>
            <person name="Motooka D."/>
            <person name="Nabeya D."/>
            <person name="Jung N."/>
            <person name="Uechi K."/>
            <person name="Horii T."/>
            <person name="Iida T."/>
            <person name="Fujita J."/>
            <person name="Nakamura S."/>
        </authorList>
    </citation>
    <scope>NUCLEOTIDE SEQUENCE [LARGE SCALE GENOMIC DNA]</scope>
    <source>
        <strain evidence="1 2">JCM 12688</strain>
    </source>
</reference>
<proteinExistence type="predicted"/>
<sequence>MHDSGVRDEFVDAAELGGTGLDHPDHLFLVADVGPETDRAAADFHRRRVAGAVDIRAQYVSALVGEARCDRETDAGARAGDNGGLARKVRMRHVTPRECV</sequence>
<evidence type="ECO:0000313" key="1">
    <source>
        <dbReference type="EMBL" id="BBZ15683.1"/>
    </source>
</evidence>
<protein>
    <submittedName>
        <fullName evidence="1">Uncharacterized protein</fullName>
    </submittedName>
</protein>
<accession>A0A7I7WGY3</accession>
<dbReference type="EMBL" id="AP022608">
    <property type="protein sequence ID" value="BBZ15683.1"/>
    <property type="molecule type" value="Genomic_DNA"/>
</dbReference>
<name>A0A7I7WGY3_MYCGU</name>
<dbReference type="AlphaFoldDB" id="A0A7I7WGY3"/>
<dbReference type="Proteomes" id="UP000466187">
    <property type="component" value="Chromosome"/>
</dbReference>
<evidence type="ECO:0000313" key="2">
    <source>
        <dbReference type="Proteomes" id="UP000466187"/>
    </source>
</evidence>